<name>A0ABM0US00_CAMSA</name>
<sequence length="187" mass="21292">MSQDSDDSSDSQPPPNVETLTETLTEETEAFATKLIQNVKAFVNSTTTSRDEVRAMVRCLKICILKFNSSLGEEGLAVDNSVVQPKAKDSEGRNTDEYRENANELLRFLKNHTLEYYLTALHPLPTTATSEALRTLRVIRSEVRDCDILIDRVMFEGYDCITTIEDEEEEEEEEEDDEEDEKEDEGI</sequence>
<gene>
    <name evidence="3" type="primary">LOC104727909</name>
</gene>
<reference evidence="2" key="1">
    <citation type="journal article" date="2014" name="Nat. Commun.">
        <title>The emerging biofuel crop Camelina sativa retains a highly undifferentiated hexaploid genome structure.</title>
        <authorList>
            <person name="Kagale S."/>
            <person name="Koh C."/>
            <person name="Nixon J."/>
            <person name="Bollina V."/>
            <person name="Clarke W.E."/>
            <person name="Tuteja R."/>
            <person name="Spillane C."/>
            <person name="Robinson S.J."/>
            <person name="Links M.G."/>
            <person name="Clarke C."/>
            <person name="Higgins E.E."/>
            <person name="Huebert T."/>
            <person name="Sharpe A.G."/>
            <person name="Parkin I.A."/>
        </authorList>
    </citation>
    <scope>NUCLEOTIDE SEQUENCE [LARGE SCALE GENOMIC DNA]</scope>
    <source>
        <strain evidence="2">cv. DH55</strain>
    </source>
</reference>
<dbReference type="RefSeq" id="XP_010445270.1">
    <property type="nucleotide sequence ID" value="XM_010446968.1"/>
</dbReference>
<protein>
    <submittedName>
        <fullName evidence="3">Uncharacterized protein LOC104727909</fullName>
    </submittedName>
</protein>
<organism evidence="2 3">
    <name type="scientific">Camelina sativa</name>
    <name type="common">False flax</name>
    <name type="synonym">Myagrum sativum</name>
    <dbReference type="NCBI Taxonomy" id="90675"/>
    <lineage>
        <taxon>Eukaryota</taxon>
        <taxon>Viridiplantae</taxon>
        <taxon>Streptophyta</taxon>
        <taxon>Embryophyta</taxon>
        <taxon>Tracheophyta</taxon>
        <taxon>Spermatophyta</taxon>
        <taxon>Magnoliopsida</taxon>
        <taxon>eudicotyledons</taxon>
        <taxon>Gunneridae</taxon>
        <taxon>Pentapetalae</taxon>
        <taxon>rosids</taxon>
        <taxon>malvids</taxon>
        <taxon>Brassicales</taxon>
        <taxon>Brassicaceae</taxon>
        <taxon>Camelineae</taxon>
        <taxon>Camelina</taxon>
    </lineage>
</organism>
<feature type="region of interest" description="Disordered" evidence="1">
    <location>
        <begin position="1"/>
        <end position="20"/>
    </location>
</feature>
<evidence type="ECO:0000256" key="1">
    <source>
        <dbReference type="SAM" id="MobiDB-lite"/>
    </source>
</evidence>
<accession>A0ABM0US00</accession>
<proteinExistence type="predicted"/>
<evidence type="ECO:0000313" key="3">
    <source>
        <dbReference type="RefSeq" id="XP_010445270.1"/>
    </source>
</evidence>
<evidence type="ECO:0000313" key="2">
    <source>
        <dbReference type="Proteomes" id="UP000694864"/>
    </source>
</evidence>
<keyword evidence="2" id="KW-1185">Reference proteome</keyword>
<dbReference type="Proteomes" id="UP000694864">
    <property type="component" value="Chromosome 11"/>
</dbReference>
<dbReference type="GeneID" id="104727909"/>
<feature type="region of interest" description="Disordered" evidence="1">
    <location>
        <begin position="164"/>
        <end position="187"/>
    </location>
</feature>
<reference evidence="3" key="2">
    <citation type="submission" date="2025-08" db="UniProtKB">
        <authorList>
            <consortium name="RefSeq"/>
        </authorList>
    </citation>
    <scope>IDENTIFICATION</scope>
    <source>
        <tissue evidence="3">Leaf</tissue>
    </source>
</reference>